<dbReference type="GeneID" id="24440157"/>
<feature type="transmembrane region" description="Helical" evidence="1">
    <location>
        <begin position="38"/>
        <end position="61"/>
    </location>
</feature>
<reference evidence="3" key="1">
    <citation type="journal article" date="2006" name="PLoS Biol.">
        <title>Macronuclear genome sequence of the ciliate Tetrahymena thermophila, a model eukaryote.</title>
        <authorList>
            <person name="Eisen J.A."/>
            <person name="Coyne R.S."/>
            <person name="Wu M."/>
            <person name="Wu D."/>
            <person name="Thiagarajan M."/>
            <person name="Wortman J.R."/>
            <person name="Badger J.H."/>
            <person name="Ren Q."/>
            <person name="Amedeo P."/>
            <person name="Jones K.M."/>
            <person name="Tallon L.J."/>
            <person name="Delcher A.L."/>
            <person name="Salzberg S.L."/>
            <person name="Silva J.C."/>
            <person name="Haas B.J."/>
            <person name="Majoros W.H."/>
            <person name="Farzad M."/>
            <person name="Carlton J.M."/>
            <person name="Smith R.K. Jr."/>
            <person name="Garg J."/>
            <person name="Pearlman R.E."/>
            <person name="Karrer K.M."/>
            <person name="Sun L."/>
            <person name="Manning G."/>
            <person name="Elde N.C."/>
            <person name="Turkewitz A.P."/>
            <person name="Asai D.J."/>
            <person name="Wilkes D.E."/>
            <person name="Wang Y."/>
            <person name="Cai H."/>
            <person name="Collins K."/>
            <person name="Stewart B.A."/>
            <person name="Lee S.R."/>
            <person name="Wilamowska K."/>
            <person name="Weinberg Z."/>
            <person name="Ruzzo W.L."/>
            <person name="Wloga D."/>
            <person name="Gaertig J."/>
            <person name="Frankel J."/>
            <person name="Tsao C.-C."/>
            <person name="Gorovsky M.A."/>
            <person name="Keeling P.J."/>
            <person name="Waller R.F."/>
            <person name="Patron N.J."/>
            <person name="Cherry J.M."/>
            <person name="Stover N.A."/>
            <person name="Krieger C.J."/>
            <person name="del Toro C."/>
            <person name="Ryder H.F."/>
            <person name="Williamson S.C."/>
            <person name="Barbeau R.A."/>
            <person name="Hamilton E.P."/>
            <person name="Orias E."/>
        </authorList>
    </citation>
    <scope>NUCLEOTIDE SEQUENCE [LARGE SCALE GENOMIC DNA]</scope>
    <source>
        <strain evidence="3">SB210</strain>
    </source>
</reference>
<dbReference type="AlphaFoldDB" id="W7X3I6"/>
<sequence length="249" mass="30726">MNRKRLRKMVLMLLIQQVLIIIKFMYKYVEIQQLSLIFVLQYQLIIFLVFSFFYSFFQIFVHLFSSTFSFNQYFSFLLSLFYFALIQFIFIHPPPFSPLYFLYYFFFPFQNSKYQLEFQYYLLIFIHSFLLSINCPSKYLPTYTFLFFWKKNSNIIKQIVSFFISFSLSLTFIFIYHTIKNGWENKFCHHLILSFQSSYCFHYTRQISVIENNKQFYNQLAYQPRQKQKKSKTNMKFFSILLILFFLCI</sequence>
<evidence type="ECO:0000313" key="3">
    <source>
        <dbReference type="Proteomes" id="UP000009168"/>
    </source>
</evidence>
<gene>
    <name evidence="2" type="ORF">TTHERM_000677978</name>
</gene>
<keyword evidence="3" id="KW-1185">Reference proteome</keyword>
<protein>
    <submittedName>
        <fullName evidence="2">Transmembrane protein, putative</fullName>
    </submittedName>
</protein>
<dbReference type="InParanoid" id="W7X3I6"/>
<keyword evidence="1" id="KW-1133">Transmembrane helix</keyword>
<keyword evidence="1 2" id="KW-0812">Transmembrane</keyword>
<name>W7X3I6_TETTS</name>
<evidence type="ECO:0000256" key="1">
    <source>
        <dbReference type="SAM" id="Phobius"/>
    </source>
</evidence>
<dbReference type="Proteomes" id="UP000009168">
    <property type="component" value="Unassembled WGS sequence"/>
</dbReference>
<accession>W7X3I6</accession>
<dbReference type="EMBL" id="GG662216">
    <property type="protein sequence ID" value="EWS70988.1"/>
    <property type="molecule type" value="Genomic_DNA"/>
</dbReference>
<proteinExistence type="predicted"/>
<evidence type="ECO:0000313" key="2">
    <source>
        <dbReference type="EMBL" id="EWS70988.1"/>
    </source>
</evidence>
<feature type="transmembrane region" description="Helical" evidence="1">
    <location>
        <begin position="155"/>
        <end position="176"/>
    </location>
</feature>
<dbReference type="KEGG" id="tet:TTHERM_000677978"/>
<dbReference type="RefSeq" id="XP_012656472.1">
    <property type="nucleotide sequence ID" value="XM_012801018.1"/>
</dbReference>
<feature type="transmembrane region" description="Helical" evidence="1">
    <location>
        <begin position="118"/>
        <end position="135"/>
    </location>
</feature>
<keyword evidence="1" id="KW-0472">Membrane</keyword>
<organism evidence="2 3">
    <name type="scientific">Tetrahymena thermophila (strain SB210)</name>
    <dbReference type="NCBI Taxonomy" id="312017"/>
    <lineage>
        <taxon>Eukaryota</taxon>
        <taxon>Sar</taxon>
        <taxon>Alveolata</taxon>
        <taxon>Ciliophora</taxon>
        <taxon>Intramacronucleata</taxon>
        <taxon>Oligohymenophorea</taxon>
        <taxon>Hymenostomatida</taxon>
        <taxon>Tetrahymenina</taxon>
        <taxon>Tetrahymenidae</taxon>
        <taxon>Tetrahymena</taxon>
    </lineage>
</organism>